<protein>
    <submittedName>
        <fullName evidence="3">Uncharacterized protein</fullName>
    </submittedName>
</protein>
<evidence type="ECO:0000256" key="2">
    <source>
        <dbReference type="SAM" id="MobiDB-lite"/>
    </source>
</evidence>
<keyword evidence="1" id="KW-0175">Coiled coil</keyword>
<gene>
    <name evidence="3" type="ORF">FKW44_001799</name>
</gene>
<proteinExistence type="predicted"/>
<name>A0A7T8KJ89_CALRO</name>
<feature type="coiled-coil region" evidence="1">
    <location>
        <begin position="43"/>
        <end position="103"/>
    </location>
</feature>
<dbReference type="EMBL" id="CP045890">
    <property type="protein sequence ID" value="QQP56957.1"/>
    <property type="molecule type" value="Genomic_DNA"/>
</dbReference>
<reference evidence="4" key="1">
    <citation type="submission" date="2021-01" db="EMBL/GenBank/DDBJ databases">
        <title>Caligus Genome Assembly.</title>
        <authorList>
            <person name="Gallardo-Escarate C."/>
        </authorList>
    </citation>
    <scope>NUCLEOTIDE SEQUENCE [LARGE SCALE GENOMIC DNA]</scope>
</reference>
<dbReference type="Proteomes" id="UP000595437">
    <property type="component" value="Chromosome 1"/>
</dbReference>
<accession>A0A7T8KJ89</accession>
<organism evidence="3 4">
    <name type="scientific">Caligus rogercresseyi</name>
    <name type="common">Sea louse</name>
    <dbReference type="NCBI Taxonomy" id="217165"/>
    <lineage>
        <taxon>Eukaryota</taxon>
        <taxon>Metazoa</taxon>
        <taxon>Ecdysozoa</taxon>
        <taxon>Arthropoda</taxon>
        <taxon>Crustacea</taxon>
        <taxon>Multicrustacea</taxon>
        <taxon>Hexanauplia</taxon>
        <taxon>Copepoda</taxon>
        <taxon>Siphonostomatoida</taxon>
        <taxon>Caligidae</taxon>
        <taxon>Caligus</taxon>
    </lineage>
</organism>
<dbReference type="AlphaFoldDB" id="A0A7T8KJ89"/>
<evidence type="ECO:0000256" key="1">
    <source>
        <dbReference type="SAM" id="Coils"/>
    </source>
</evidence>
<keyword evidence="4" id="KW-1185">Reference proteome</keyword>
<evidence type="ECO:0000313" key="4">
    <source>
        <dbReference type="Proteomes" id="UP000595437"/>
    </source>
</evidence>
<dbReference type="OrthoDB" id="10583629at2759"/>
<sequence>MALVDVDEVFRKRRCPKAMLDPSTSSEREEEEGVKIMEEGNILHSLYEQVSESRSKLKLLKEQISGMDSLPMKSIEGCSSSSVKQKVDELMDYESSARTLNKESELLRSGVFEDLSRDEGIHYFLAIAEVQKNIRGLRELKQMGDRILGDNLEHAKLVEDILLERNGVDKRIREEMERSKDDEMNENGASSQLNDEAEKEKTAIKVWRRRLS</sequence>
<feature type="region of interest" description="Disordered" evidence="2">
    <location>
        <begin position="174"/>
        <end position="203"/>
    </location>
</feature>
<evidence type="ECO:0000313" key="3">
    <source>
        <dbReference type="EMBL" id="QQP56957.1"/>
    </source>
</evidence>